<feature type="compositionally biased region" description="Basic and acidic residues" evidence="1">
    <location>
        <begin position="144"/>
        <end position="158"/>
    </location>
</feature>
<dbReference type="GeneID" id="35593274"/>
<gene>
    <name evidence="2" type="ORF">C2R22_14240</name>
</gene>
<evidence type="ECO:0000313" key="3">
    <source>
        <dbReference type="Proteomes" id="UP000236584"/>
    </source>
</evidence>
<accession>A0A2I8VL50</accession>
<organism evidence="2 3">
    <name type="scientific">Salinigranum rubrum</name>
    <dbReference type="NCBI Taxonomy" id="755307"/>
    <lineage>
        <taxon>Archaea</taxon>
        <taxon>Methanobacteriati</taxon>
        <taxon>Methanobacteriota</taxon>
        <taxon>Stenosarchaea group</taxon>
        <taxon>Halobacteria</taxon>
        <taxon>Halobacteriales</taxon>
        <taxon>Haloferacaceae</taxon>
        <taxon>Salinigranum</taxon>
    </lineage>
</organism>
<dbReference type="RefSeq" id="WP_103426345.1">
    <property type="nucleotide sequence ID" value="NZ_CP026309.1"/>
</dbReference>
<feature type="region of interest" description="Disordered" evidence="1">
    <location>
        <begin position="60"/>
        <end position="201"/>
    </location>
</feature>
<dbReference type="KEGG" id="srub:C2R22_14240"/>
<evidence type="ECO:0000256" key="1">
    <source>
        <dbReference type="SAM" id="MobiDB-lite"/>
    </source>
</evidence>
<proteinExistence type="predicted"/>
<dbReference type="Proteomes" id="UP000236584">
    <property type="component" value="Chromosome"/>
</dbReference>
<feature type="compositionally biased region" description="Acidic residues" evidence="1">
    <location>
        <begin position="172"/>
        <end position="186"/>
    </location>
</feature>
<feature type="compositionally biased region" description="Low complexity" evidence="1">
    <location>
        <begin position="102"/>
        <end position="117"/>
    </location>
</feature>
<protein>
    <submittedName>
        <fullName evidence="2">Uncharacterized protein</fullName>
    </submittedName>
</protein>
<sequence>MVQLRSCYFCGTTGALSEYEALPRTGVPDERMPRVVLCDRCHTKLTNVLAPLVDGVGRTGLGDAVETDHSPMTGTPTGDDTPDSSGGVSERTDSSTQEVTFSASTSASMSASASADAGENVDDTLDAAGGADDSPESASASVGSDEHTATATDERELGDGTETADAPKPDEEATDEGATDDADSEEHVEQGGAEANEPSADLDRVYHKLLRFLRNREFPIPRAEAEAVAQSAYDLSATEASQVVQRAVDRGVLEERDGELHRR</sequence>
<evidence type="ECO:0000313" key="2">
    <source>
        <dbReference type="EMBL" id="AUV82656.1"/>
    </source>
</evidence>
<name>A0A2I8VL50_9EURY</name>
<dbReference type="AlphaFoldDB" id="A0A2I8VL50"/>
<keyword evidence="3" id="KW-1185">Reference proteome</keyword>
<feature type="compositionally biased region" description="Low complexity" evidence="1">
    <location>
        <begin position="70"/>
        <end position="87"/>
    </location>
</feature>
<dbReference type="OrthoDB" id="204261at2157"/>
<reference evidence="2 3" key="1">
    <citation type="submission" date="2018-01" db="EMBL/GenBank/DDBJ databases">
        <title>Complete genome sequence of Salinigranum rubrum GX10T, an extremely halophilic archaeon isolated from a marine solar saltern.</title>
        <authorList>
            <person name="Han S."/>
        </authorList>
    </citation>
    <scope>NUCLEOTIDE SEQUENCE [LARGE SCALE GENOMIC DNA]</scope>
    <source>
        <strain evidence="2 3">GX10</strain>
    </source>
</reference>
<dbReference type="EMBL" id="CP026309">
    <property type="protein sequence ID" value="AUV82656.1"/>
    <property type="molecule type" value="Genomic_DNA"/>
</dbReference>